<name>A0A6J4J980_9SPHI</name>
<evidence type="ECO:0000256" key="6">
    <source>
        <dbReference type="SAM" id="SignalP"/>
    </source>
</evidence>
<dbReference type="InterPro" id="IPR011990">
    <property type="entry name" value="TPR-like_helical_dom_sf"/>
</dbReference>
<dbReference type="InterPro" id="IPR012944">
    <property type="entry name" value="SusD_RagB_dom"/>
</dbReference>
<feature type="signal peptide" evidence="6">
    <location>
        <begin position="1"/>
        <end position="29"/>
    </location>
</feature>
<protein>
    <submittedName>
        <fullName evidence="9">Cell surface glycan-binding lipoprotein, utilization system for glycans and polysaccharides (PUL), SusD family</fullName>
    </submittedName>
</protein>
<feature type="domain" description="SusD-like N-terminal" evidence="8">
    <location>
        <begin position="80"/>
        <end position="230"/>
    </location>
</feature>
<evidence type="ECO:0000256" key="1">
    <source>
        <dbReference type="ARBA" id="ARBA00004442"/>
    </source>
</evidence>
<evidence type="ECO:0000256" key="2">
    <source>
        <dbReference type="ARBA" id="ARBA00006275"/>
    </source>
</evidence>
<feature type="domain" description="RagB/SusD" evidence="7">
    <location>
        <begin position="350"/>
        <end position="493"/>
    </location>
</feature>
<keyword evidence="5" id="KW-0998">Cell outer membrane</keyword>
<proteinExistence type="inferred from homology"/>
<accession>A0A6J4J980</accession>
<keyword evidence="9" id="KW-0449">Lipoprotein</keyword>
<evidence type="ECO:0000256" key="5">
    <source>
        <dbReference type="ARBA" id="ARBA00023237"/>
    </source>
</evidence>
<dbReference type="EMBL" id="CADCTQ010000260">
    <property type="protein sequence ID" value="CAA9271395.1"/>
    <property type="molecule type" value="Genomic_DNA"/>
</dbReference>
<dbReference type="Pfam" id="PF14322">
    <property type="entry name" value="SusD-like_3"/>
    <property type="match status" value="1"/>
</dbReference>
<evidence type="ECO:0000256" key="3">
    <source>
        <dbReference type="ARBA" id="ARBA00022729"/>
    </source>
</evidence>
<keyword evidence="4" id="KW-0472">Membrane</keyword>
<sequence>MKKRIITTIRSAALLLAAWWTVSSCNVLDQEPYSELTKDNFFKTGADASAALNATYDALQGLVEDMFVFGEGRSDLVRDSWGMGCCGRNGQDNLKLWQQVVTPDNGYTSWTPWYNLINRANTVIKNVPGITDVTFLQRNKDETVGQALYLRALAYAYLVRTFGAVPLVTEPSETSSQDYNVTKSTEAEILAQIEADLLEARTKLATYNPGDARNRANRAAVNSLLTEMYLWQNKYTEAYEASVAATTTPPAALALLGTADWTRIFWGKSNNEIIFAVNFNFGQQETNPLQRLTHWSPGDGGSYIYQPSNKAKQAWIDEADVTRGNGASYQGSLTGDARIWKWIGTSPTANIPAFQSDRDWIIHRLADVLLLRAEALNRLDRKQEAIDLVNQVRTRAGIASTPVTAASTTEQIEDAILKERQLELAFEGKRWFDLVRAGRRSRPSLVVDQVLPVVPTSRQADVRNVLTNPGSWFLPVNRNELISNPALEQADYYK</sequence>
<dbReference type="PROSITE" id="PS51257">
    <property type="entry name" value="PROKAR_LIPOPROTEIN"/>
    <property type="match status" value="1"/>
</dbReference>
<feature type="chain" id="PRO_5027027905" evidence="6">
    <location>
        <begin position="30"/>
        <end position="494"/>
    </location>
</feature>
<organism evidence="9">
    <name type="scientific">uncultured Cytophagales bacterium</name>
    <dbReference type="NCBI Taxonomy" id="158755"/>
    <lineage>
        <taxon>Bacteria</taxon>
        <taxon>Pseudomonadati</taxon>
        <taxon>Bacteroidota</taxon>
        <taxon>Sphingobacteriia</taxon>
        <taxon>Sphingobacteriales</taxon>
        <taxon>environmental samples</taxon>
    </lineage>
</organism>
<gene>
    <name evidence="9" type="ORF">AVDCRST_MAG56-3078</name>
</gene>
<evidence type="ECO:0000313" key="9">
    <source>
        <dbReference type="EMBL" id="CAA9271395.1"/>
    </source>
</evidence>
<dbReference type="Gene3D" id="1.25.40.390">
    <property type="match status" value="1"/>
</dbReference>
<keyword evidence="3 6" id="KW-0732">Signal</keyword>
<dbReference type="AlphaFoldDB" id="A0A6J4J980"/>
<dbReference type="CDD" id="cd08977">
    <property type="entry name" value="SusD"/>
    <property type="match status" value="1"/>
</dbReference>
<evidence type="ECO:0000259" key="8">
    <source>
        <dbReference type="Pfam" id="PF14322"/>
    </source>
</evidence>
<dbReference type="SUPFAM" id="SSF48452">
    <property type="entry name" value="TPR-like"/>
    <property type="match status" value="1"/>
</dbReference>
<dbReference type="Pfam" id="PF07980">
    <property type="entry name" value="SusD_RagB"/>
    <property type="match status" value="1"/>
</dbReference>
<comment type="subcellular location">
    <subcellularLocation>
        <location evidence="1">Cell outer membrane</location>
    </subcellularLocation>
</comment>
<comment type="similarity">
    <text evidence="2">Belongs to the SusD family.</text>
</comment>
<reference evidence="9" key="1">
    <citation type="submission" date="2020-02" db="EMBL/GenBank/DDBJ databases">
        <authorList>
            <person name="Meier V. D."/>
        </authorList>
    </citation>
    <scope>NUCLEOTIDE SEQUENCE</scope>
    <source>
        <strain evidence="9">AVDCRST_MAG56</strain>
    </source>
</reference>
<dbReference type="GO" id="GO:0009279">
    <property type="term" value="C:cell outer membrane"/>
    <property type="evidence" value="ECO:0007669"/>
    <property type="project" value="UniProtKB-SubCell"/>
</dbReference>
<evidence type="ECO:0000259" key="7">
    <source>
        <dbReference type="Pfam" id="PF07980"/>
    </source>
</evidence>
<dbReference type="InterPro" id="IPR033985">
    <property type="entry name" value="SusD-like_N"/>
</dbReference>
<evidence type="ECO:0000256" key="4">
    <source>
        <dbReference type="ARBA" id="ARBA00023136"/>
    </source>
</evidence>